<dbReference type="InterPro" id="IPR038404">
    <property type="entry name" value="TRAP_DctP_sf"/>
</dbReference>
<dbReference type="CDD" id="cd13671">
    <property type="entry name" value="PBP2_TRAP_SBP_like_3"/>
    <property type="match status" value="1"/>
</dbReference>
<dbReference type="AlphaFoldDB" id="A0A6A8ABV1"/>
<dbReference type="NCBIfam" id="NF037995">
    <property type="entry name" value="TRAP_S1"/>
    <property type="match status" value="1"/>
</dbReference>
<keyword evidence="4" id="KW-1185">Reference proteome</keyword>
<feature type="signal peptide" evidence="2">
    <location>
        <begin position="1"/>
        <end position="28"/>
    </location>
</feature>
<name>A0A6A8ABV1_9HYPH</name>
<dbReference type="Gene3D" id="3.40.190.170">
    <property type="entry name" value="Bacterial extracellular solute-binding protein, family 7"/>
    <property type="match status" value="1"/>
</dbReference>
<feature type="chain" id="PRO_5025681205" evidence="2">
    <location>
        <begin position="29"/>
        <end position="328"/>
    </location>
</feature>
<accession>A0A6A8ABV1</accession>
<proteinExistence type="predicted"/>
<evidence type="ECO:0000313" key="4">
    <source>
        <dbReference type="Proteomes" id="UP000435138"/>
    </source>
</evidence>
<dbReference type="PANTHER" id="PTHR33376:SF2">
    <property type="entry name" value="DICARBOXYLATE-BINDING PERIPLASMIC PROTEIN"/>
    <property type="match status" value="1"/>
</dbReference>
<comment type="caution">
    <text evidence="3">The sequence shown here is derived from an EMBL/GenBank/DDBJ whole genome shotgun (WGS) entry which is preliminary data.</text>
</comment>
<dbReference type="Proteomes" id="UP000435138">
    <property type="component" value="Unassembled WGS sequence"/>
</dbReference>
<dbReference type="PANTHER" id="PTHR33376">
    <property type="match status" value="1"/>
</dbReference>
<sequence length="328" mass="36607">MKVNLKTIRSLFLAAGAAGILMSSTAMARDFRSADIHPNDYPTVQGAMYMGKLLSERTGGKMGVKVFPNGALGDERGTIEQLRIGGLDMLRISAAVVNNMVPETIVISLPFIFRSTEHERKVLDGPIGEEVLKALEKQGMVGLAFYDSGSRSMYTKKPIRTLADLKNMKIRVQQSDMFVAMVQALDANATPMPMGEVYTGLKTGIIDAAENNYPSYESSHHFEAAKYFTRTEHAMVPELLLFSKPIWDTLKPEDQAIIRKAAKDSVIEQRRLWDERETKSREVVEKAGAIIEDVADKQEFIDAMKPVYDQFAKTPELQDLVKRIQATK</sequence>
<dbReference type="GO" id="GO:0030246">
    <property type="term" value="F:carbohydrate binding"/>
    <property type="evidence" value="ECO:0007669"/>
    <property type="project" value="TreeGrafter"/>
</dbReference>
<reference evidence="3 4" key="1">
    <citation type="submission" date="2019-11" db="EMBL/GenBank/DDBJ databases">
        <title>Genome analysis of Rhizobacterium cereale a novel genus and species isolated from maize roots in North Spain.</title>
        <authorList>
            <person name="Menendez E."/>
            <person name="Flores-Felix J.D."/>
            <person name="Ramirez-Bahena M.-H."/>
            <person name="Igual J.M."/>
            <person name="Garcia-Fraile P."/>
            <person name="Peix A."/>
            <person name="Velazquez E."/>
        </authorList>
    </citation>
    <scope>NUCLEOTIDE SEQUENCE [LARGE SCALE GENOMIC DNA]</scope>
    <source>
        <strain evidence="3 4">RZME27</strain>
    </source>
</reference>
<dbReference type="InterPro" id="IPR004682">
    <property type="entry name" value="TRAP_DctP"/>
</dbReference>
<organism evidence="3 4">
    <name type="scientific">Endobacterium cereale</name>
    <dbReference type="NCBI Taxonomy" id="2663029"/>
    <lineage>
        <taxon>Bacteria</taxon>
        <taxon>Pseudomonadati</taxon>
        <taxon>Pseudomonadota</taxon>
        <taxon>Alphaproteobacteria</taxon>
        <taxon>Hyphomicrobiales</taxon>
        <taxon>Rhizobiaceae</taxon>
        <taxon>Endobacterium</taxon>
    </lineage>
</organism>
<dbReference type="GO" id="GO:0030288">
    <property type="term" value="C:outer membrane-bounded periplasmic space"/>
    <property type="evidence" value="ECO:0007669"/>
    <property type="project" value="InterPro"/>
</dbReference>
<evidence type="ECO:0000313" key="3">
    <source>
        <dbReference type="EMBL" id="MQY48652.1"/>
    </source>
</evidence>
<dbReference type="PIRSF" id="PIRSF006470">
    <property type="entry name" value="DctB"/>
    <property type="match status" value="1"/>
</dbReference>
<dbReference type="GO" id="GO:0055085">
    <property type="term" value="P:transmembrane transport"/>
    <property type="evidence" value="ECO:0007669"/>
    <property type="project" value="InterPro"/>
</dbReference>
<gene>
    <name evidence="3" type="ORF">GAO09_21690</name>
</gene>
<dbReference type="InterPro" id="IPR018389">
    <property type="entry name" value="DctP_fam"/>
</dbReference>
<dbReference type="Pfam" id="PF03480">
    <property type="entry name" value="DctP"/>
    <property type="match status" value="1"/>
</dbReference>
<evidence type="ECO:0000256" key="2">
    <source>
        <dbReference type="SAM" id="SignalP"/>
    </source>
</evidence>
<keyword evidence="1 2" id="KW-0732">Signal</keyword>
<dbReference type="EMBL" id="WIXI01000048">
    <property type="protein sequence ID" value="MQY48652.1"/>
    <property type="molecule type" value="Genomic_DNA"/>
</dbReference>
<protein>
    <submittedName>
        <fullName evidence="3">DctP family TRAP transporter solute-binding subunit</fullName>
    </submittedName>
</protein>
<dbReference type="NCBIfam" id="TIGR00787">
    <property type="entry name" value="dctP"/>
    <property type="match status" value="1"/>
</dbReference>
<evidence type="ECO:0000256" key="1">
    <source>
        <dbReference type="ARBA" id="ARBA00022729"/>
    </source>
</evidence>